<accession>A0A0D2NE72</accession>
<protein>
    <recommendedName>
        <fullName evidence="1">Serine aminopeptidase S33 domain-containing protein</fullName>
    </recommendedName>
</protein>
<dbReference type="EMBL" id="KK100833">
    <property type="protein sequence ID" value="KIZ03536.1"/>
    <property type="molecule type" value="Genomic_DNA"/>
</dbReference>
<feature type="domain" description="Serine aminopeptidase S33" evidence="1">
    <location>
        <begin position="3"/>
        <end position="120"/>
    </location>
</feature>
<evidence type="ECO:0000259" key="1">
    <source>
        <dbReference type="Pfam" id="PF12146"/>
    </source>
</evidence>
<dbReference type="RefSeq" id="XP_013902555.1">
    <property type="nucleotide sequence ID" value="XM_014047101.1"/>
</dbReference>
<sequence length="139" mass="14869">MSMGALLNDRLPLWRAADELEVEILNPDPDYGPDYLADPLVVKGKIAVCTLHSILTAATLLKTPDAAARLAGVPLFFTACEGDRLTPAADLLQFVDLLREAGHDNLTLELLPGDRHDLLSGRDGPANAAGIAKFISKNI</sequence>
<gene>
    <name evidence="2" type="ORF">MNEG_4427</name>
</gene>
<proteinExistence type="predicted"/>
<dbReference type="AlphaFoldDB" id="A0A0D2NE72"/>
<dbReference type="SUPFAM" id="SSF53474">
    <property type="entry name" value="alpha/beta-Hydrolases"/>
    <property type="match status" value="1"/>
</dbReference>
<dbReference type="GeneID" id="25737304"/>
<name>A0A0D2NE72_9CHLO</name>
<reference evidence="2 3" key="1">
    <citation type="journal article" date="2013" name="BMC Genomics">
        <title>Reconstruction of the lipid metabolism for the microalga Monoraphidium neglectum from its genome sequence reveals characteristics suitable for biofuel production.</title>
        <authorList>
            <person name="Bogen C."/>
            <person name="Al-Dilaimi A."/>
            <person name="Albersmeier A."/>
            <person name="Wichmann J."/>
            <person name="Grundmann M."/>
            <person name="Rupp O."/>
            <person name="Lauersen K.J."/>
            <person name="Blifernez-Klassen O."/>
            <person name="Kalinowski J."/>
            <person name="Goesmann A."/>
            <person name="Mussgnug J.H."/>
            <person name="Kruse O."/>
        </authorList>
    </citation>
    <scope>NUCLEOTIDE SEQUENCE [LARGE SCALE GENOMIC DNA]</scope>
    <source>
        <strain evidence="2 3">SAG 48.87</strain>
    </source>
</reference>
<dbReference type="InterPro" id="IPR029058">
    <property type="entry name" value="AB_hydrolase_fold"/>
</dbReference>
<dbReference type="KEGG" id="mng:MNEG_4427"/>
<dbReference type="InterPro" id="IPR022742">
    <property type="entry name" value="Hydrolase_4"/>
</dbReference>
<evidence type="ECO:0000313" key="3">
    <source>
        <dbReference type="Proteomes" id="UP000054498"/>
    </source>
</evidence>
<dbReference type="Gene3D" id="3.40.50.1820">
    <property type="entry name" value="alpha/beta hydrolase"/>
    <property type="match status" value="1"/>
</dbReference>
<dbReference type="Pfam" id="PF12146">
    <property type="entry name" value="Hydrolase_4"/>
    <property type="match status" value="1"/>
</dbReference>
<dbReference type="STRING" id="145388.A0A0D2NE72"/>
<organism evidence="2 3">
    <name type="scientific">Monoraphidium neglectum</name>
    <dbReference type="NCBI Taxonomy" id="145388"/>
    <lineage>
        <taxon>Eukaryota</taxon>
        <taxon>Viridiplantae</taxon>
        <taxon>Chlorophyta</taxon>
        <taxon>core chlorophytes</taxon>
        <taxon>Chlorophyceae</taxon>
        <taxon>CS clade</taxon>
        <taxon>Sphaeropleales</taxon>
        <taxon>Selenastraceae</taxon>
        <taxon>Monoraphidium</taxon>
    </lineage>
</organism>
<dbReference type="OrthoDB" id="10249433at2759"/>
<evidence type="ECO:0000313" key="2">
    <source>
        <dbReference type="EMBL" id="KIZ03536.1"/>
    </source>
</evidence>
<dbReference type="Proteomes" id="UP000054498">
    <property type="component" value="Unassembled WGS sequence"/>
</dbReference>
<keyword evidence="3" id="KW-1185">Reference proteome</keyword>